<protein>
    <submittedName>
        <fullName evidence="2">Metal-sulfur cluster assembly factor</fullName>
    </submittedName>
</protein>
<dbReference type="RefSeq" id="WP_382402559.1">
    <property type="nucleotide sequence ID" value="NZ_JBHTNH010000054.1"/>
</dbReference>
<name>A0ABW3ZZ67_9BACI</name>
<evidence type="ECO:0000259" key="1">
    <source>
        <dbReference type="Pfam" id="PF01883"/>
    </source>
</evidence>
<organism evidence="2 3">
    <name type="scientific">Lentibacillus salinarum</name>
    <dbReference type="NCBI Taxonomy" id="446820"/>
    <lineage>
        <taxon>Bacteria</taxon>
        <taxon>Bacillati</taxon>
        <taxon>Bacillota</taxon>
        <taxon>Bacilli</taxon>
        <taxon>Bacillales</taxon>
        <taxon>Bacillaceae</taxon>
        <taxon>Lentibacillus</taxon>
    </lineage>
</organism>
<dbReference type="EMBL" id="JBHTNH010000054">
    <property type="protein sequence ID" value="MFD1363305.1"/>
    <property type="molecule type" value="Genomic_DNA"/>
</dbReference>
<keyword evidence="3" id="KW-1185">Reference proteome</keyword>
<dbReference type="InterPro" id="IPR034904">
    <property type="entry name" value="FSCA_dom_sf"/>
</dbReference>
<evidence type="ECO:0000313" key="3">
    <source>
        <dbReference type="Proteomes" id="UP001597178"/>
    </source>
</evidence>
<reference evidence="3" key="1">
    <citation type="journal article" date="2019" name="Int. J. Syst. Evol. Microbiol.">
        <title>The Global Catalogue of Microorganisms (GCM) 10K type strain sequencing project: providing services to taxonomists for standard genome sequencing and annotation.</title>
        <authorList>
            <consortium name="The Broad Institute Genomics Platform"/>
            <consortium name="The Broad Institute Genome Sequencing Center for Infectious Disease"/>
            <person name="Wu L."/>
            <person name="Ma J."/>
        </authorList>
    </citation>
    <scope>NUCLEOTIDE SEQUENCE [LARGE SCALE GENOMIC DNA]</scope>
    <source>
        <strain evidence="3">CCUG 54822</strain>
    </source>
</reference>
<dbReference type="SUPFAM" id="SSF117916">
    <property type="entry name" value="Fe-S cluster assembly (FSCA) domain-like"/>
    <property type="match status" value="1"/>
</dbReference>
<dbReference type="Proteomes" id="UP001597178">
    <property type="component" value="Unassembled WGS sequence"/>
</dbReference>
<gene>
    <name evidence="2" type="ORF">ACFQ4A_16975</name>
</gene>
<dbReference type="Pfam" id="PF01883">
    <property type="entry name" value="FeS_assembly_P"/>
    <property type="match status" value="1"/>
</dbReference>
<sequence>MFKFKQVYDQLKLVLDPELDQSLVDLGFVQDINIHQQNVHVSFRLPTYWCSPNFAYIMGEDIRKRVEELEWVNTTKVNLIDHSESKRVSEGVSEGRSFEEMFGEMNDGNLNKLRRQFRVKAYNARQERLVKYLLKKEFTKENIITMKWIVLNKSLDNNLIDYDLVIRYRDIRNEFNLPINDDDIAFTDHQGQRPTLEKFNDYFLDSRRQRLAMEFNSHFCQGVLQARYDKRENKLYNLLTKKVTN</sequence>
<dbReference type="Gene3D" id="3.30.300.130">
    <property type="entry name" value="Fe-S cluster assembly (FSCA)"/>
    <property type="match status" value="1"/>
</dbReference>
<proteinExistence type="predicted"/>
<evidence type="ECO:0000313" key="2">
    <source>
        <dbReference type="EMBL" id="MFD1363305.1"/>
    </source>
</evidence>
<accession>A0ABW3ZZ67</accession>
<dbReference type="InterPro" id="IPR002744">
    <property type="entry name" value="MIP18-like"/>
</dbReference>
<feature type="domain" description="MIP18 family-like" evidence="1">
    <location>
        <begin position="6"/>
        <end position="78"/>
    </location>
</feature>
<comment type="caution">
    <text evidence="2">The sequence shown here is derived from an EMBL/GenBank/DDBJ whole genome shotgun (WGS) entry which is preliminary data.</text>
</comment>